<feature type="domain" description="HTH cro/C1-type" evidence="4">
    <location>
        <begin position="22"/>
        <end position="78"/>
    </location>
</feature>
<dbReference type="RefSeq" id="WP_275780096.1">
    <property type="nucleotide sequence ID" value="NZ_BAABDE010000016.1"/>
</dbReference>
<dbReference type="SUPFAM" id="SSF52540">
    <property type="entry name" value="P-loop containing nucleoside triphosphate hydrolases"/>
    <property type="match status" value="1"/>
</dbReference>
<dbReference type="PANTHER" id="PTHR22847:SF637">
    <property type="entry name" value="WD REPEAT DOMAIN 5B"/>
    <property type="match status" value="1"/>
</dbReference>
<gene>
    <name evidence="5" type="ORF">GCM10022403_035130</name>
</gene>
<keyword evidence="6" id="KW-1185">Reference proteome</keyword>
<dbReference type="InterPro" id="IPR049052">
    <property type="entry name" value="nSTAND1"/>
</dbReference>
<protein>
    <recommendedName>
        <fullName evidence="4">HTH cro/C1-type domain-containing protein</fullName>
    </recommendedName>
</protein>
<dbReference type="Pfam" id="PF20703">
    <property type="entry name" value="nSTAND1"/>
    <property type="match status" value="1"/>
</dbReference>
<dbReference type="SUPFAM" id="SSF82171">
    <property type="entry name" value="DPP6 N-terminal domain-like"/>
    <property type="match status" value="1"/>
</dbReference>
<feature type="repeat" description="WD" evidence="3">
    <location>
        <begin position="1193"/>
        <end position="1235"/>
    </location>
</feature>
<feature type="repeat" description="WD" evidence="3">
    <location>
        <begin position="922"/>
        <end position="947"/>
    </location>
</feature>
<evidence type="ECO:0000256" key="1">
    <source>
        <dbReference type="ARBA" id="ARBA00022574"/>
    </source>
</evidence>
<keyword evidence="2" id="KW-0677">Repeat</keyword>
<accession>A0ABP7HU44</accession>
<evidence type="ECO:0000256" key="2">
    <source>
        <dbReference type="ARBA" id="ARBA00022737"/>
    </source>
</evidence>
<feature type="repeat" description="WD" evidence="3">
    <location>
        <begin position="1147"/>
        <end position="1182"/>
    </location>
</feature>
<dbReference type="SMART" id="SM00530">
    <property type="entry name" value="HTH_XRE"/>
    <property type="match status" value="1"/>
</dbReference>
<dbReference type="InterPro" id="IPR019775">
    <property type="entry name" value="WD40_repeat_CS"/>
</dbReference>
<dbReference type="Proteomes" id="UP001501009">
    <property type="component" value="Unassembled WGS sequence"/>
</dbReference>
<dbReference type="SMART" id="SM00320">
    <property type="entry name" value="WD40"/>
    <property type="match status" value="13"/>
</dbReference>
<evidence type="ECO:0000313" key="6">
    <source>
        <dbReference type="Proteomes" id="UP001501009"/>
    </source>
</evidence>
<dbReference type="Gene3D" id="2.130.10.10">
    <property type="entry name" value="YVTN repeat-like/Quinoprotein amine dehydrogenase"/>
    <property type="match status" value="4"/>
</dbReference>
<dbReference type="InterPro" id="IPR001387">
    <property type="entry name" value="Cro/C1-type_HTH"/>
</dbReference>
<comment type="caution">
    <text evidence="5">The sequence shown here is derived from an EMBL/GenBank/DDBJ whole genome shotgun (WGS) entry which is preliminary data.</text>
</comment>
<evidence type="ECO:0000259" key="4">
    <source>
        <dbReference type="SMART" id="SM00530"/>
    </source>
</evidence>
<dbReference type="PROSITE" id="PS00678">
    <property type="entry name" value="WD_REPEATS_1"/>
    <property type="match status" value="2"/>
</dbReference>
<evidence type="ECO:0000256" key="3">
    <source>
        <dbReference type="PROSITE-ProRule" id="PRU00221"/>
    </source>
</evidence>
<dbReference type="PROSITE" id="PS50082">
    <property type="entry name" value="WD_REPEATS_2"/>
    <property type="match status" value="4"/>
</dbReference>
<dbReference type="Gene3D" id="3.40.50.300">
    <property type="entry name" value="P-loop containing nucleotide triphosphate hydrolases"/>
    <property type="match status" value="1"/>
</dbReference>
<reference evidence="6" key="1">
    <citation type="journal article" date="2019" name="Int. J. Syst. Evol. Microbiol.">
        <title>The Global Catalogue of Microorganisms (GCM) 10K type strain sequencing project: providing services to taxonomists for standard genome sequencing and annotation.</title>
        <authorList>
            <consortium name="The Broad Institute Genomics Platform"/>
            <consortium name="The Broad Institute Genome Sequencing Center for Infectious Disease"/>
            <person name="Wu L."/>
            <person name="Ma J."/>
        </authorList>
    </citation>
    <scope>NUCLEOTIDE SEQUENCE [LARGE SCALE GENOMIC DNA]</scope>
    <source>
        <strain evidence="6">JCM 17138</strain>
    </source>
</reference>
<dbReference type="Pfam" id="PF00400">
    <property type="entry name" value="WD40"/>
    <property type="match status" value="5"/>
</dbReference>
<organism evidence="5 6">
    <name type="scientific">Streptomyces coacervatus</name>
    <dbReference type="NCBI Taxonomy" id="647381"/>
    <lineage>
        <taxon>Bacteria</taxon>
        <taxon>Bacillati</taxon>
        <taxon>Actinomycetota</taxon>
        <taxon>Actinomycetes</taxon>
        <taxon>Kitasatosporales</taxon>
        <taxon>Streptomycetaceae</taxon>
        <taxon>Streptomyces</taxon>
    </lineage>
</organism>
<dbReference type="EMBL" id="BAABDE010000016">
    <property type="protein sequence ID" value="GAA3798263.1"/>
    <property type="molecule type" value="Genomic_DNA"/>
</dbReference>
<evidence type="ECO:0000313" key="5">
    <source>
        <dbReference type="EMBL" id="GAA3798263.1"/>
    </source>
</evidence>
<dbReference type="CDD" id="cd00093">
    <property type="entry name" value="HTH_XRE"/>
    <property type="match status" value="1"/>
</dbReference>
<proteinExistence type="predicted"/>
<dbReference type="SUPFAM" id="SSF101908">
    <property type="entry name" value="Putative isomerase YbhE"/>
    <property type="match status" value="1"/>
</dbReference>
<dbReference type="PANTHER" id="PTHR22847">
    <property type="entry name" value="WD40 REPEAT PROTEIN"/>
    <property type="match status" value="1"/>
</dbReference>
<dbReference type="PROSITE" id="PS50294">
    <property type="entry name" value="WD_REPEATS_REGION"/>
    <property type="match status" value="2"/>
</dbReference>
<keyword evidence="1 3" id="KW-0853">WD repeat</keyword>
<dbReference type="InterPro" id="IPR027417">
    <property type="entry name" value="P-loop_NTPase"/>
</dbReference>
<sequence>MAGRRESPLDPSAGPVARLAAELRKLRAEAGSPTYRVMAQRTGQGASTLSQAAGGERLPTLPVTLAYVRACGGDPEEWEQRWRQAAKDATAEPRSEVEEVAPYRGLARFEPNDRDRFFGRDRLVGDLAALVRSKRFAAVVGASGSGKSSLLRAGLIPRLQTLTPPDQRPAALRILTPGEHPVATHSEALAAKDADGDTVVVVDQFEEVFTLCTDAAERKNFIDLLLAAHRPESRLRVVIAVRADFYGHCAEHRPLADALKDANLLVGPMTAAELREAIVKPAQAAGLIVERELTAHIIDAVADEPGGLPLMSHALLETWRRHHGRALTMEAYRAAGGVHGAIARTAENVYSGLTPAQALLVRRILLRLITPGEGTPDTHRPVQREEFDFGTPHDTTTVLERLVGARLITVDGDRVELAHEALITAWPRLHTWIDTDREHLRIHRRLTEAAAAWEDLDHDSGALYRGLRLEAADDAFPNVGPWSGLTTQEAAFLAASREQRDREKQAADRRARRLRALAATLCALALLATGTAVFALRQRASAQEERDVAVSRQITGEAEQLSGSDVSLRTQNASLAAQLDIVAHRLHQSPQTYTNLISTTTAALFSEIPDPSAPVDAVPPIPNNSTVARSPDGHLLAIAGEDEKVRLWDARDFARPTRIGHTLPGAAVAFSPRGHVLAVAEDAGPIHLWDTSHPDRPTLLTDLPGDTSTYSPEFSSDGQILATGIEHILLWDVHDPAHPKRIARSLPGDLMAFSPHGPLMATLENNTVRLWDLSHPTDPTELATLSRKAESQTLVFSPDGRYLVTQGTSLGQVWLWYLKNPHHPALIDKALSVGDDVEVNAVAFSPDGHIVAVAGSSGVQLWNLTGLADSSGLFPLGKPLGHHSDAGVSLLFSSDGRHLMTTGSTLRIWRLPPTVLTDCFKVSPAAFSPDARTLATSCTGGTVQLWDTTDPTSPTPVGRRLRGTVAGFGPRHHILALAADNPANVDDGTLRLWNTTDPAHPTPLGHSLTTPDDYTVGAMAFSPDGRTLATEEDGSGTRVWLWDISDASHPKRLPHDLAASDDYTDYHLAFSPTGHTLAVTASGDTGERAWLWNTSTPTAPKRLGRPLKGMVATFTRRGHLLATASTSGTIQLWNTSHPAHPTPLATFTTHGIRLTVAAFDADGHTLTIGSEDGAVRLWDTTTPAHPKPLGNPLAGHTDSITSLAITQGQPNLLATAGLDGTVRLWDFDPQHAARRICSITRHTLTRALWRQYVGGLPYRPPC</sequence>
<dbReference type="InterPro" id="IPR015943">
    <property type="entry name" value="WD40/YVTN_repeat-like_dom_sf"/>
</dbReference>
<dbReference type="InterPro" id="IPR001680">
    <property type="entry name" value="WD40_rpt"/>
</dbReference>
<feature type="repeat" description="WD" evidence="3">
    <location>
        <begin position="626"/>
        <end position="649"/>
    </location>
</feature>
<name>A0ABP7HU44_9ACTN</name>